<feature type="region of interest" description="Disordered" evidence="1">
    <location>
        <begin position="1"/>
        <end position="34"/>
    </location>
</feature>
<proteinExistence type="predicted"/>
<keyword evidence="3" id="KW-1185">Reference proteome</keyword>
<evidence type="ECO:0000256" key="1">
    <source>
        <dbReference type="SAM" id="MobiDB-lite"/>
    </source>
</evidence>
<feature type="region of interest" description="Disordered" evidence="1">
    <location>
        <begin position="78"/>
        <end position="130"/>
    </location>
</feature>
<evidence type="ECO:0000313" key="3">
    <source>
        <dbReference type="Proteomes" id="UP001295423"/>
    </source>
</evidence>
<reference evidence="2" key="1">
    <citation type="submission" date="2023-08" db="EMBL/GenBank/DDBJ databases">
        <authorList>
            <person name="Audoor S."/>
            <person name="Bilcke G."/>
        </authorList>
    </citation>
    <scope>NUCLEOTIDE SEQUENCE</scope>
</reference>
<sequence length="130" mass="14080">MMDPTTTASDKNSNNNTNEEEGETMMDCDNEAAQKRQLEELNAMSVNSMSMMIPPTPSNTLNNASSAANAMLLQSVADALSQDKTKPGKQVDAKKQPPAQLNSLFDQPLKEIKESTTGGVDENDKTSQKK</sequence>
<comment type="caution">
    <text evidence="2">The sequence shown here is derived from an EMBL/GenBank/DDBJ whole genome shotgun (WGS) entry which is preliminary data.</text>
</comment>
<gene>
    <name evidence="2" type="ORF">CYCCA115_LOCUS6542</name>
</gene>
<feature type="compositionally biased region" description="Basic and acidic residues" evidence="1">
    <location>
        <begin position="81"/>
        <end position="95"/>
    </location>
</feature>
<dbReference type="EMBL" id="CAKOGP040000779">
    <property type="protein sequence ID" value="CAJ1939329.1"/>
    <property type="molecule type" value="Genomic_DNA"/>
</dbReference>
<dbReference type="Proteomes" id="UP001295423">
    <property type="component" value="Unassembled WGS sequence"/>
</dbReference>
<evidence type="ECO:0000313" key="2">
    <source>
        <dbReference type="EMBL" id="CAJ1939329.1"/>
    </source>
</evidence>
<feature type="compositionally biased region" description="Acidic residues" evidence="1">
    <location>
        <begin position="18"/>
        <end position="30"/>
    </location>
</feature>
<name>A0AAD2CQI7_9STRA</name>
<organism evidence="2 3">
    <name type="scientific">Cylindrotheca closterium</name>
    <dbReference type="NCBI Taxonomy" id="2856"/>
    <lineage>
        <taxon>Eukaryota</taxon>
        <taxon>Sar</taxon>
        <taxon>Stramenopiles</taxon>
        <taxon>Ochrophyta</taxon>
        <taxon>Bacillariophyta</taxon>
        <taxon>Bacillariophyceae</taxon>
        <taxon>Bacillariophycidae</taxon>
        <taxon>Bacillariales</taxon>
        <taxon>Bacillariaceae</taxon>
        <taxon>Cylindrotheca</taxon>
    </lineage>
</organism>
<feature type="compositionally biased region" description="Low complexity" evidence="1">
    <location>
        <begin position="1"/>
        <end position="17"/>
    </location>
</feature>
<accession>A0AAD2CQI7</accession>
<dbReference type="AlphaFoldDB" id="A0AAD2CQI7"/>
<protein>
    <submittedName>
        <fullName evidence="2">Uncharacterized protein</fullName>
    </submittedName>
</protein>